<dbReference type="Proteomes" id="UP000280960">
    <property type="component" value="Chromosome"/>
</dbReference>
<reference evidence="9 10" key="1">
    <citation type="submission" date="2018-10" db="EMBL/GenBank/DDBJ databases">
        <authorList>
            <person name="Zhang X."/>
        </authorList>
    </citation>
    <scope>NUCLEOTIDE SEQUENCE [LARGE SCALE GENOMIC DNA]</scope>
    <source>
        <strain evidence="9 10">SK-G1</strain>
    </source>
</reference>
<keyword evidence="7 8" id="KW-0472">Membrane</keyword>
<dbReference type="GO" id="GO:0022857">
    <property type="term" value="F:transmembrane transporter activity"/>
    <property type="evidence" value="ECO:0007669"/>
    <property type="project" value="InterPro"/>
</dbReference>
<dbReference type="RefSeq" id="WP_122015517.1">
    <property type="nucleotide sequence ID" value="NZ_CP033169.1"/>
</dbReference>
<keyword evidence="6 8" id="KW-1133">Transmembrane helix</keyword>
<protein>
    <submittedName>
        <fullName evidence="9">ABC transporter permease</fullName>
    </submittedName>
</protein>
<evidence type="ECO:0000313" key="9">
    <source>
        <dbReference type="EMBL" id="AYO31837.1"/>
    </source>
</evidence>
<keyword evidence="5 8" id="KW-0812">Transmembrane</keyword>
<keyword evidence="2" id="KW-0813">Transport</keyword>
<feature type="transmembrane region" description="Helical" evidence="8">
    <location>
        <begin position="90"/>
        <end position="115"/>
    </location>
</feature>
<gene>
    <name evidence="9" type="ORF">D2962_15605</name>
</gene>
<organism evidence="9 10">
    <name type="scientific">Biomaibacter acetigenes</name>
    <dbReference type="NCBI Taxonomy" id="2316383"/>
    <lineage>
        <taxon>Bacteria</taxon>
        <taxon>Bacillati</taxon>
        <taxon>Bacillota</taxon>
        <taxon>Clostridia</taxon>
        <taxon>Thermosediminibacterales</taxon>
        <taxon>Tepidanaerobacteraceae</taxon>
        <taxon>Biomaibacter</taxon>
    </lineage>
</organism>
<dbReference type="KEGG" id="bacg:D2962_15605"/>
<feature type="transmembrane region" description="Helical" evidence="8">
    <location>
        <begin position="275"/>
        <end position="294"/>
    </location>
</feature>
<feature type="transmembrane region" description="Helical" evidence="8">
    <location>
        <begin position="300"/>
        <end position="319"/>
    </location>
</feature>
<feature type="transmembrane region" description="Helical" evidence="8">
    <location>
        <begin position="221"/>
        <end position="243"/>
    </location>
</feature>
<dbReference type="EMBL" id="CP033169">
    <property type="protein sequence ID" value="AYO31837.1"/>
    <property type="molecule type" value="Genomic_DNA"/>
</dbReference>
<evidence type="ECO:0000313" key="10">
    <source>
        <dbReference type="Proteomes" id="UP000280960"/>
    </source>
</evidence>
<evidence type="ECO:0000256" key="2">
    <source>
        <dbReference type="ARBA" id="ARBA00022448"/>
    </source>
</evidence>
<feature type="transmembrane region" description="Helical" evidence="8">
    <location>
        <begin position="51"/>
        <end position="78"/>
    </location>
</feature>
<dbReference type="GO" id="GO:0005886">
    <property type="term" value="C:plasma membrane"/>
    <property type="evidence" value="ECO:0007669"/>
    <property type="project" value="UniProtKB-SubCell"/>
</dbReference>
<sequence>MKKLLRTNEFYIFLILLLLCVFIQIQSGQFFTRNNIVDMLRAMIVPGIFSIGVLMVLVSGGIDVSFTAIALLSMYAATRLLMIWHYEGNVILAFIISGAIGLFLGLINAALIAFFDLPTLIVTLGTSSIFTGFMQGVLHSREISDIPKTMINFSKIDLIRVYNAKLGISSGLPAVFLILVGLIIIAWFILNYTMLGRGIYALGGDRIAAQRAGFNIIKIQFFIYSFVGFISGIAGMTRTIMMANLHPTNLMGMELTVIASVVLGGTRITGGHGTITGTMLGVALVTIMSNSLILMGIPTFWQKFFTGVLILIGTGVSAYQSMKQKNTLHGVEIDEKELEKV</sequence>
<evidence type="ECO:0000256" key="8">
    <source>
        <dbReference type="SAM" id="Phobius"/>
    </source>
</evidence>
<name>A0A3G2RAR9_9FIRM</name>
<keyword evidence="4" id="KW-0997">Cell inner membrane</keyword>
<accession>A0A3G2RAR9</accession>
<evidence type="ECO:0000256" key="6">
    <source>
        <dbReference type="ARBA" id="ARBA00022989"/>
    </source>
</evidence>
<keyword evidence="10" id="KW-1185">Reference proteome</keyword>
<dbReference type="PANTHER" id="PTHR32196">
    <property type="entry name" value="ABC TRANSPORTER PERMEASE PROTEIN YPHD-RELATED-RELATED"/>
    <property type="match status" value="1"/>
</dbReference>
<dbReference type="Pfam" id="PF02653">
    <property type="entry name" value="BPD_transp_2"/>
    <property type="match status" value="1"/>
</dbReference>
<keyword evidence="3" id="KW-1003">Cell membrane</keyword>
<evidence type="ECO:0000256" key="1">
    <source>
        <dbReference type="ARBA" id="ARBA00004651"/>
    </source>
</evidence>
<dbReference type="InterPro" id="IPR001851">
    <property type="entry name" value="ABC_transp_permease"/>
</dbReference>
<proteinExistence type="predicted"/>
<evidence type="ECO:0000256" key="5">
    <source>
        <dbReference type="ARBA" id="ARBA00022692"/>
    </source>
</evidence>
<dbReference type="AlphaFoldDB" id="A0A3G2RAR9"/>
<dbReference type="PANTHER" id="PTHR32196:SF21">
    <property type="entry name" value="ABC TRANSPORTER PERMEASE PROTEIN YPHD-RELATED"/>
    <property type="match status" value="1"/>
</dbReference>
<feature type="transmembrane region" description="Helical" evidence="8">
    <location>
        <begin position="171"/>
        <end position="190"/>
    </location>
</feature>
<evidence type="ECO:0000256" key="4">
    <source>
        <dbReference type="ARBA" id="ARBA00022519"/>
    </source>
</evidence>
<comment type="subcellular location">
    <subcellularLocation>
        <location evidence="1">Cell membrane</location>
        <topology evidence="1">Multi-pass membrane protein</topology>
    </subcellularLocation>
</comment>
<evidence type="ECO:0000256" key="3">
    <source>
        <dbReference type="ARBA" id="ARBA00022475"/>
    </source>
</evidence>
<evidence type="ECO:0000256" key="7">
    <source>
        <dbReference type="ARBA" id="ARBA00023136"/>
    </source>
</evidence>
<dbReference type="CDD" id="cd06579">
    <property type="entry name" value="TM_PBP1_transp_AraH_like"/>
    <property type="match status" value="1"/>
</dbReference>